<dbReference type="GO" id="GO:0042273">
    <property type="term" value="P:ribosomal large subunit biogenesis"/>
    <property type="evidence" value="ECO:0007669"/>
    <property type="project" value="TreeGrafter"/>
</dbReference>
<dbReference type="CDD" id="cd23702">
    <property type="entry name" value="eL14"/>
    <property type="match status" value="1"/>
</dbReference>
<keyword evidence="9" id="KW-1185">Reference proteome</keyword>
<dbReference type="GO" id="GO:0003735">
    <property type="term" value="F:structural constituent of ribosome"/>
    <property type="evidence" value="ECO:0007669"/>
    <property type="project" value="InterPro"/>
</dbReference>
<dbReference type="eggNOG" id="KOG3421">
    <property type="taxonomic scope" value="Eukaryota"/>
</dbReference>
<keyword evidence="5" id="KW-0689">Ribosomal protein</keyword>
<keyword evidence="4" id="KW-0963">Cytoplasm</keyword>
<dbReference type="InterPro" id="IPR008991">
    <property type="entry name" value="Translation_prot_SH3-like_sf"/>
</dbReference>
<dbReference type="Gene3D" id="6.10.250.2270">
    <property type="match status" value="1"/>
</dbReference>
<dbReference type="Pfam" id="PF00467">
    <property type="entry name" value="KOW"/>
    <property type="match status" value="1"/>
</dbReference>
<dbReference type="InterPro" id="IPR002784">
    <property type="entry name" value="Ribosomal_eL14_dom"/>
</dbReference>
<dbReference type="InterPro" id="IPR005824">
    <property type="entry name" value="KOW"/>
</dbReference>
<comment type="subcellular location">
    <subcellularLocation>
        <location evidence="2">Cytoplasm</location>
    </subcellularLocation>
</comment>
<dbReference type="SMART" id="SM00739">
    <property type="entry name" value="KOW"/>
    <property type="match status" value="1"/>
</dbReference>
<evidence type="ECO:0000256" key="4">
    <source>
        <dbReference type="ARBA" id="ARBA00022490"/>
    </source>
</evidence>
<keyword evidence="6" id="KW-0687">Ribonucleoprotein</keyword>
<comment type="similarity">
    <text evidence="3">Belongs to the eukaryotic ribosomal protein eL14 family.</text>
</comment>
<sequence>MAQIDIKPAGWKLVEVGRVVLLRSGPHAGKLATIVEIIDHKRALVDGPSSKEGAVVPRHAIQLDKVTMTPFTIPKLPRAAGTGPVRRLWEKNEIDQKWAESSWAKKKETQERRKNLGDFERFKVMRLKKQVCLDNNILPSNVSVSGSVIWNSDRQFLVYEEAVR</sequence>
<evidence type="ECO:0000256" key="1">
    <source>
        <dbReference type="ARBA" id="ARBA00004021"/>
    </source>
</evidence>
<evidence type="ECO:0000313" key="8">
    <source>
        <dbReference type="EMBL" id="ERF73813.1"/>
    </source>
</evidence>
<reference evidence="9" key="1">
    <citation type="journal article" date="2014" name="BMC Genomics">
        <title>Genome characteristics reveal the impact of lichenization on lichen-forming fungus Endocarpon pusillum Hedwig (Verrucariales, Ascomycota).</title>
        <authorList>
            <person name="Wang Y.-Y."/>
            <person name="Liu B."/>
            <person name="Zhang X.-Y."/>
            <person name="Zhou Q.-M."/>
            <person name="Zhang T."/>
            <person name="Li H."/>
            <person name="Yu Y.-F."/>
            <person name="Zhang X.-L."/>
            <person name="Hao X.-Y."/>
            <person name="Wang M."/>
            <person name="Wang L."/>
            <person name="Wei J.-C."/>
        </authorList>
    </citation>
    <scope>NUCLEOTIDE SEQUENCE [LARGE SCALE GENOMIC DNA]</scope>
    <source>
        <strain evidence="9">Z07020 / HMAS-L-300199</strain>
    </source>
</reference>
<name>U1GNE6_ENDPU</name>
<dbReference type="PANTHER" id="PTHR11127:SF2">
    <property type="entry name" value="LARGE RIBOSOMAL SUBUNIT PROTEIN EL14"/>
    <property type="match status" value="1"/>
</dbReference>
<comment type="function">
    <text evidence="1">Component of the ribosome, a large ribonucleoprotein complex responsible for the synthesis of proteins in the cell. The small ribosomal subunit (SSU) binds messenger RNAs (mRNAs) and translates the encoded message by selecting cognate aminoacyl-transfer RNA (tRNA) molecules. The large subunit (LSU) contains the ribosomal catalytic site termed the peptidyl transferase center (PTC), which catalyzes the formation of peptide bonds, thereby polymerizing the amino acids delivered by tRNAs into a polypeptide chain. The nascent polypeptides leave the ribosome through a tunnel in the LSU and interact with protein factors that function in enzymatic processing, targeting, and the membrane insertion of nascent chains at the exit of the ribosomal tunnel.</text>
</comment>
<proteinExistence type="inferred from homology"/>
<dbReference type="GO" id="GO:0030684">
    <property type="term" value="C:preribosome"/>
    <property type="evidence" value="ECO:0007669"/>
    <property type="project" value="EnsemblFungi"/>
</dbReference>
<dbReference type="PANTHER" id="PTHR11127">
    <property type="entry name" value="60S RIBOSOMAL PROTEIN L14"/>
    <property type="match status" value="1"/>
</dbReference>
<dbReference type="FunFam" id="2.30.30.30:FF:000030">
    <property type="entry name" value="60S ribosomal protein L14"/>
    <property type="match status" value="1"/>
</dbReference>
<dbReference type="SUPFAM" id="SSF50104">
    <property type="entry name" value="Translation proteins SH3-like domain"/>
    <property type="match status" value="1"/>
</dbReference>
<organism evidence="8 9">
    <name type="scientific">Endocarpon pusillum (strain Z07020 / HMAS-L-300199)</name>
    <name type="common">Lichen-forming fungus</name>
    <dbReference type="NCBI Taxonomy" id="1263415"/>
    <lineage>
        <taxon>Eukaryota</taxon>
        <taxon>Fungi</taxon>
        <taxon>Dikarya</taxon>
        <taxon>Ascomycota</taxon>
        <taxon>Pezizomycotina</taxon>
        <taxon>Eurotiomycetes</taxon>
        <taxon>Chaetothyriomycetidae</taxon>
        <taxon>Verrucariales</taxon>
        <taxon>Verrucariaceae</taxon>
        <taxon>Endocarpon</taxon>
    </lineage>
</organism>
<dbReference type="RefSeq" id="XP_007800514.1">
    <property type="nucleotide sequence ID" value="XM_007802323.1"/>
</dbReference>
<dbReference type="Proteomes" id="UP000019373">
    <property type="component" value="Unassembled WGS sequence"/>
</dbReference>
<dbReference type="GeneID" id="19240466"/>
<dbReference type="GO" id="GO:0006412">
    <property type="term" value="P:translation"/>
    <property type="evidence" value="ECO:0007669"/>
    <property type="project" value="InterPro"/>
</dbReference>
<dbReference type="AlphaFoldDB" id="U1GNE6"/>
<dbReference type="Gene3D" id="2.30.30.30">
    <property type="match status" value="1"/>
</dbReference>
<dbReference type="InterPro" id="IPR039660">
    <property type="entry name" value="Ribosomal_eL14"/>
</dbReference>
<protein>
    <recommendedName>
        <fullName evidence="7">KOW domain-containing protein</fullName>
    </recommendedName>
</protein>
<dbReference type="GO" id="GO:0003723">
    <property type="term" value="F:RNA binding"/>
    <property type="evidence" value="ECO:0007669"/>
    <property type="project" value="InterPro"/>
</dbReference>
<evidence type="ECO:0000313" key="9">
    <source>
        <dbReference type="Proteomes" id="UP000019373"/>
    </source>
</evidence>
<dbReference type="HOGENOM" id="CLU_082438_3_0_1"/>
<dbReference type="EMBL" id="KE720921">
    <property type="protein sequence ID" value="ERF73813.1"/>
    <property type="molecule type" value="Genomic_DNA"/>
</dbReference>
<dbReference type="Pfam" id="PF01929">
    <property type="entry name" value="Ribosomal_L14e"/>
    <property type="match status" value="1"/>
</dbReference>
<dbReference type="OrthoDB" id="1875589at2759"/>
<feature type="domain" description="KOW" evidence="7">
    <location>
        <begin position="13"/>
        <end position="40"/>
    </location>
</feature>
<evidence type="ECO:0000256" key="6">
    <source>
        <dbReference type="ARBA" id="ARBA00023274"/>
    </source>
</evidence>
<dbReference type="InterPro" id="IPR014722">
    <property type="entry name" value="Rib_uL2_dom2"/>
</dbReference>
<evidence type="ECO:0000259" key="7">
    <source>
        <dbReference type="SMART" id="SM00739"/>
    </source>
</evidence>
<evidence type="ECO:0000256" key="5">
    <source>
        <dbReference type="ARBA" id="ARBA00022980"/>
    </source>
</evidence>
<evidence type="ECO:0000256" key="3">
    <source>
        <dbReference type="ARBA" id="ARBA00006592"/>
    </source>
</evidence>
<dbReference type="OMA" id="ANWRFVE"/>
<gene>
    <name evidence="8" type="ORF">EPUS_05517</name>
</gene>
<accession>U1GNE6</accession>
<dbReference type="GO" id="GO:0022625">
    <property type="term" value="C:cytosolic large ribosomal subunit"/>
    <property type="evidence" value="ECO:0007669"/>
    <property type="project" value="TreeGrafter"/>
</dbReference>
<evidence type="ECO:0000256" key="2">
    <source>
        <dbReference type="ARBA" id="ARBA00004496"/>
    </source>
</evidence>